<keyword evidence="6" id="KW-0411">Iron-sulfur</keyword>
<evidence type="ECO:0000256" key="4">
    <source>
        <dbReference type="ARBA" id="ARBA00023002"/>
    </source>
</evidence>
<dbReference type="SUPFAM" id="SSF55961">
    <property type="entry name" value="Bet v1-like"/>
    <property type="match status" value="1"/>
</dbReference>
<dbReference type="SUPFAM" id="SSF50022">
    <property type="entry name" value="ISP domain"/>
    <property type="match status" value="1"/>
</dbReference>
<dbReference type="PRINTS" id="PR00090">
    <property type="entry name" value="RNGDIOXGNASE"/>
</dbReference>
<dbReference type="Proteomes" id="UP000052982">
    <property type="component" value="Unassembled WGS sequence"/>
</dbReference>
<dbReference type="Pfam" id="PF00355">
    <property type="entry name" value="Rieske"/>
    <property type="match status" value="1"/>
</dbReference>
<dbReference type="OrthoDB" id="5243643at2"/>
<evidence type="ECO:0000259" key="7">
    <source>
        <dbReference type="PROSITE" id="PS51296"/>
    </source>
</evidence>
<dbReference type="InterPro" id="IPR001663">
    <property type="entry name" value="Rng_hydr_dOase-A"/>
</dbReference>
<sequence length="419" mass="48536">MAHFPKPSEGSWTEHFEIDTQPVSYADSISPEFYERERDAIFRRTWLNVGRVEQLPRKGSYFTKELDAARASVIVVRGTDGEVRAFHNVCRHRGNKLVWDDYPREETKGTCRAFTCKYHAWRYDLEGKLSFVQQESEFFDLDKSRYGLLPVHTEVWEGFIFVNLDPDNTRTLKDYLGRFGAGIEGYPFHKLTQVHKYRAEIGSNWKLFIDAFAEFYHAPILHSGQYVAEEAAKVKKYGYEALSYDIDGPHSMVSSWGGIAPPKERAMVKPVERALRSGLFGAWEAPDIGLATEELPPAVNPTRSKVWGMDSFVFFPNFMLLIWRPNWVLTYHYWPTSYNTHIFEGTAYFVPPENAFQRLQQELAVVSFKEYGLQDGNTLEATQTMLESRTLDSFPLCDQEVLLRHLHSTARRFVDEYAK</sequence>
<keyword evidence="9" id="KW-1185">Reference proteome</keyword>
<evidence type="ECO:0000256" key="3">
    <source>
        <dbReference type="ARBA" id="ARBA00022723"/>
    </source>
</evidence>
<dbReference type="RefSeq" id="WP_055638069.1">
    <property type="nucleotide sequence ID" value="NZ_JBIRRP010000015.1"/>
</dbReference>
<keyword evidence="3" id="KW-0479">Metal-binding</keyword>
<evidence type="ECO:0000313" key="9">
    <source>
        <dbReference type="Proteomes" id="UP000052982"/>
    </source>
</evidence>
<dbReference type="InterPro" id="IPR015879">
    <property type="entry name" value="Ring_hydroxy_dOase_asu_C_dom"/>
</dbReference>
<comment type="cofactor">
    <cofactor evidence="1">
        <name>Fe cation</name>
        <dbReference type="ChEBI" id="CHEBI:24875"/>
    </cofactor>
</comment>
<protein>
    <submittedName>
        <fullName evidence="8">(2Fe-2S)-binding protein</fullName>
    </submittedName>
</protein>
<feature type="domain" description="Rieske" evidence="7">
    <location>
        <begin position="46"/>
        <end position="162"/>
    </location>
</feature>
<dbReference type="AlphaFoldDB" id="A0A101SVC4"/>
<dbReference type="PROSITE" id="PS51296">
    <property type="entry name" value="RIESKE"/>
    <property type="match status" value="1"/>
</dbReference>
<reference evidence="8 9" key="1">
    <citation type="submission" date="2015-10" db="EMBL/GenBank/DDBJ databases">
        <title>Draft genome sequence of Streptomyces griseoruber DSM 40281, type strain for the species Streptomyces griseoruber.</title>
        <authorList>
            <person name="Ruckert C."/>
            <person name="Winkler A."/>
            <person name="Kalinowski J."/>
            <person name="Kampfer P."/>
            <person name="Glaeser S."/>
        </authorList>
    </citation>
    <scope>NUCLEOTIDE SEQUENCE [LARGE SCALE GENOMIC DNA]</scope>
    <source>
        <strain evidence="8 9">DSM 40281</strain>
    </source>
</reference>
<gene>
    <name evidence="8" type="ORF">AQJ64_24560</name>
</gene>
<dbReference type="Gene3D" id="2.102.10.10">
    <property type="entry name" value="Rieske [2Fe-2S] iron-sulphur domain"/>
    <property type="match status" value="1"/>
</dbReference>
<dbReference type="PANTHER" id="PTHR43756">
    <property type="entry name" value="CHOLINE MONOOXYGENASE, CHLOROPLASTIC"/>
    <property type="match status" value="1"/>
</dbReference>
<dbReference type="InterPro" id="IPR036922">
    <property type="entry name" value="Rieske_2Fe-2S_sf"/>
</dbReference>
<dbReference type="GO" id="GO:0004497">
    <property type="term" value="F:monooxygenase activity"/>
    <property type="evidence" value="ECO:0007669"/>
    <property type="project" value="UniProtKB-ARBA"/>
</dbReference>
<proteinExistence type="predicted"/>
<keyword evidence="4" id="KW-0560">Oxidoreductase</keyword>
<dbReference type="GO" id="GO:0016705">
    <property type="term" value="F:oxidoreductase activity, acting on paired donors, with incorporation or reduction of molecular oxygen"/>
    <property type="evidence" value="ECO:0007669"/>
    <property type="project" value="UniProtKB-ARBA"/>
</dbReference>
<evidence type="ECO:0000256" key="6">
    <source>
        <dbReference type="ARBA" id="ARBA00023014"/>
    </source>
</evidence>
<name>A0A101SVC4_9ACTN</name>
<organism evidence="8 9">
    <name type="scientific">Streptomyces griseoruber</name>
    <dbReference type="NCBI Taxonomy" id="1943"/>
    <lineage>
        <taxon>Bacteria</taxon>
        <taxon>Bacillati</taxon>
        <taxon>Actinomycetota</taxon>
        <taxon>Actinomycetes</taxon>
        <taxon>Kitasatosporales</taxon>
        <taxon>Streptomycetaceae</taxon>
        <taxon>Streptomyces</taxon>
    </lineage>
</organism>
<dbReference type="CDD" id="cd03469">
    <property type="entry name" value="Rieske_RO_Alpha_N"/>
    <property type="match status" value="1"/>
</dbReference>
<keyword evidence="5" id="KW-0408">Iron</keyword>
<dbReference type="CDD" id="cd00680">
    <property type="entry name" value="RHO_alpha_C"/>
    <property type="match status" value="1"/>
</dbReference>
<dbReference type="STRING" id="1943.AQJ64_24560"/>
<dbReference type="GO" id="GO:0005506">
    <property type="term" value="F:iron ion binding"/>
    <property type="evidence" value="ECO:0007669"/>
    <property type="project" value="InterPro"/>
</dbReference>
<evidence type="ECO:0000256" key="5">
    <source>
        <dbReference type="ARBA" id="ARBA00023004"/>
    </source>
</evidence>
<accession>A0A101SVC4</accession>
<dbReference type="Gene3D" id="3.90.380.10">
    <property type="entry name" value="Naphthalene 1,2-dioxygenase Alpha Subunit, Chain A, domain 1"/>
    <property type="match status" value="1"/>
</dbReference>
<dbReference type="GO" id="GO:0051537">
    <property type="term" value="F:2 iron, 2 sulfur cluster binding"/>
    <property type="evidence" value="ECO:0007669"/>
    <property type="project" value="UniProtKB-KW"/>
</dbReference>
<evidence type="ECO:0000313" key="8">
    <source>
        <dbReference type="EMBL" id="KUN80763.1"/>
    </source>
</evidence>
<dbReference type="PANTHER" id="PTHR43756:SF5">
    <property type="entry name" value="CHOLINE MONOOXYGENASE, CHLOROPLASTIC"/>
    <property type="match status" value="1"/>
</dbReference>
<dbReference type="EMBL" id="LMWW01000040">
    <property type="protein sequence ID" value="KUN80763.1"/>
    <property type="molecule type" value="Genomic_DNA"/>
</dbReference>
<evidence type="ECO:0000256" key="1">
    <source>
        <dbReference type="ARBA" id="ARBA00001962"/>
    </source>
</evidence>
<dbReference type="InterPro" id="IPR017941">
    <property type="entry name" value="Rieske_2Fe-2S"/>
</dbReference>
<evidence type="ECO:0000256" key="2">
    <source>
        <dbReference type="ARBA" id="ARBA00022714"/>
    </source>
</evidence>
<comment type="caution">
    <text evidence="8">The sequence shown here is derived from an EMBL/GenBank/DDBJ whole genome shotgun (WGS) entry which is preliminary data.</text>
</comment>
<keyword evidence="2" id="KW-0001">2Fe-2S</keyword>
<dbReference type="Pfam" id="PF00848">
    <property type="entry name" value="Ring_hydroxyl_A"/>
    <property type="match status" value="1"/>
</dbReference>